<evidence type="ECO:0000313" key="1">
    <source>
        <dbReference type="EMBL" id="NEU70567.1"/>
    </source>
</evidence>
<proteinExistence type="predicted"/>
<dbReference type="AlphaFoldDB" id="A0A6M0IRL2"/>
<reference evidence="1 2" key="1">
    <citation type="submission" date="2020-02" db="EMBL/GenBank/DDBJ databases">
        <title>Draft genome sequence of two Spirosoma agri KCTC 52727 and Spirosoma terrae KCTC 52035.</title>
        <authorList>
            <person name="Rojas J."/>
            <person name="Ambika Manirajan B."/>
            <person name="Ratering S."/>
            <person name="Suarez C."/>
            <person name="Schnell S."/>
        </authorList>
    </citation>
    <scope>NUCLEOTIDE SEQUENCE [LARGE SCALE GENOMIC DNA]</scope>
    <source>
        <strain evidence="1 2">KCTC 52727</strain>
    </source>
</reference>
<evidence type="ECO:0000313" key="2">
    <source>
        <dbReference type="Proteomes" id="UP000477386"/>
    </source>
</evidence>
<dbReference type="RefSeq" id="WP_164043882.1">
    <property type="nucleotide sequence ID" value="NZ_JAAGNZ010000006.1"/>
</dbReference>
<gene>
    <name evidence="1" type="ORF">GK091_27120</name>
</gene>
<comment type="caution">
    <text evidence="1">The sequence shown here is derived from an EMBL/GenBank/DDBJ whole genome shotgun (WGS) entry which is preliminary data.</text>
</comment>
<sequence length="124" mass="14523">MNDRNLNVEKNEINVHLRVLTEENNTFYAAKVKGFTKPNLYLQIVVCKPIDFLFMLDSLTDEKAMDEMILLFNLIKNLIIAGVPPMINDVIETKWLYQIVERKFSEWGSNNVSITYDINFGYNR</sequence>
<keyword evidence="2" id="KW-1185">Reference proteome</keyword>
<accession>A0A6M0IRL2</accession>
<dbReference type="Proteomes" id="UP000477386">
    <property type="component" value="Unassembled WGS sequence"/>
</dbReference>
<organism evidence="1 2">
    <name type="scientific">Spirosoma agri</name>
    <dbReference type="NCBI Taxonomy" id="1987381"/>
    <lineage>
        <taxon>Bacteria</taxon>
        <taxon>Pseudomonadati</taxon>
        <taxon>Bacteroidota</taxon>
        <taxon>Cytophagia</taxon>
        <taxon>Cytophagales</taxon>
        <taxon>Cytophagaceae</taxon>
        <taxon>Spirosoma</taxon>
    </lineage>
</organism>
<dbReference type="EMBL" id="JAAGNZ010000006">
    <property type="protein sequence ID" value="NEU70567.1"/>
    <property type="molecule type" value="Genomic_DNA"/>
</dbReference>
<name>A0A6M0IRL2_9BACT</name>
<protein>
    <submittedName>
        <fullName evidence="1">Uncharacterized protein</fullName>
    </submittedName>
</protein>